<reference evidence="3 4" key="1">
    <citation type="submission" date="2024-01" db="EMBL/GenBank/DDBJ databases">
        <title>A draft genome for a cacao thread blight-causing isolate of Paramarasmius palmivorus.</title>
        <authorList>
            <person name="Baruah I.K."/>
            <person name="Bukari Y."/>
            <person name="Amoako-Attah I."/>
            <person name="Meinhardt L.W."/>
            <person name="Bailey B.A."/>
            <person name="Cohen S.P."/>
        </authorList>
    </citation>
    <scope>NUCLEOTIDE SEQUENCE [LARGE SCALE GENOMIC DNA]</scope>
    <source>
        <strain evidence="3 4">GH-12</strain>
    </source>
</reference>
<gene>
    <name evidence="3" type="ORF">VNI00_003281</name>
</gene>
<feature type="domain" description="F-box" evidence="2">
    <location>
        <begin position="563"/>
        <end position="621"/>
    </location>
</feature>
<feature type="coiled-coil region" evidence="1">
    <location>
        <begin position="62"/>
        <end position="89"/>
    </location>
</feature>
<dbReference type="Gene3D" id="1.20.1280.50">
    <property type="match status" value="2"/>
</dbReference>
<dbReference type="Pfam" id="PF12937">
    <property type="entry name" value="F-box-like"/>
    <property type="match status" value="1"/>
</dbReference>
<evidence type="ECO:0000313" key="4">
    <source>
        <dbReference type="Proteomes" id="UP001383192"/>
    </source>
</evidence>
<dbReference type="AlphaFoldDB" id="A0AAW0DTG5"/>
<accession>A0AAW0DTG5</accession>
<evidence type="ECO:0000256" key="1">
    <source>
        <dbReference type="SAM" id="Coils"/>
    </source>
</evidence>
<dbReference type="EMBL" id="JAYKXP010000008">
    <property type="protein sequence ID" value="KAK7054818.1"/>
    <property type="molecule type" value="Genomic_DNA"/>
</dbReference>
<dbReference type="PROSITE" id="PS50181">
    <property type="entry name" value="FBOX"/>
    <property type="match status" value="2"/>
</dbReference>
<organism evidence="3 4">
    <name type="scientific">Paramarasmius palmivorus</name>
    <dbReference type="NCBI Taxonomy" id="297713"/>
    <lineage>
        <taxon>Eukaryota</taxon>
        <taxon>Fungi</taxon>
        <taxon>Dikarya</taxon>
        <taxon>Basidiomycota</taxon>
        <taxon>Agaricomycotina</taxon>
        <taxon>Agaricomycetes</taxon>
        <taxon>Agaricomycetidae</taxon>
        <taxon>Agaricales</taxon>
        <taxon>Marasmiineae</taxon>
        <taxon>Marasmiaceae</taxon>
        <taxon>Paramarasmius</taxon>
    </lineage>
</organism>
<dbReference type="Proteomes" id="UP001383192">
    <property type="component" value="Unassembled WGS sequence"/>
</dbReference>
<dbReference type="InterPro" id="IPR001810">
    <property type="entry name" value="F-box_dom"/>
</dbReference>
<dbReference type="PANTHER" id="PTHR38926">
    <property type="entry name" value="F-BOX DOMAIN CONTAINING PROTEIN, EXPRESSED"/>
    <property type="match status" value="1"/>
</dbReference>
<name>A0AAW0DTG5_9AGAR</name>
<dbReference type="PANTHER" id="PTHR38926:SF72">
    <property type="entry name" value="IM:7136021-RELATED"/>
    <property type="match status" value="1"/>
</dbReference>
<keyword evidence="1" id="KW-0175">Coiled coil</keyword>
<proteinExistence type="predicted"/>
<comment type="caution">
    <text evidence="3">The sequence shown here is derived from an EMBL/GenBank/DDBJ whole genome shotgun (WGS) entry which is preliminary data.</text>
</comment>
<keyword evidence="4" id="KW-1185">Reference proteome</keyword>
<protein>
    <recommendedName>
        <fullName evidence="2">F-box domain-containing protein</fullName>
    </recommendedName>
</protein>
<evidence type="ECO:0000313" key="3">
    <source>
        <dbReference type="EMBL" id="KAK7054818.1"/>
    </source>
</evidence>
<sequence>MSTDDFMRFCEADMVDKDQRAGKYSENFLPERQRPSQTLTPTIALLDTTFRTLSRSITSSNRQLIIQTLHDAEDNLKECESEIAILLARRERHIRSIQRCQALLTPIHDLPAEILSFIFEILCEENALTPDFAPLPLTLSAVCSRWRQIVVSSPTLWSSLEVNASSWKDESMLARTVQMFMDRSRTKPLKIRLQCYHYPRERAIVDPSLRILVTDSSRWLVMDFSFHTSFAPDWDITKPEDLFEEAPALRSAACECVAEVPELPFEQLTRLTVAFTGESIAGPILQRCQALKQLEISYVQEEDDIGDIVIVPNVEALTLTMSTELTIRLSEIQIIRSRAGDRGMMYHSSNIRLISPFSVFEALPVSDTQILDILTSVPLLQHLFVSDLGEYDQTFGIANQTITSTFLERLAFRTGRPALIPQLRVLALDAHFAGFDAAGLVSMVHSRWNLQNGSSAGDACLQSIDVQLRGDAVEGLPQEFLGLESLKAEKKTMTTQTLQLALSSLDTTPFRNLSESHILDRNLLTQTLHDAENALRSCEVNIAKQLAEREELIRSIKRCKSLLSYIHTMPPEILLSIFAYLCERNELDPRIIPSAMAISFVCSRWRRILLSTDGQRLWSSFRVYFDEWDAKPISLAHIVQSYVDRSGTKPLKVELVWNHYCTARNVIDPTLRILVDNSTRWSEMDFLCNSETMFTGLCYH</sequence>
<feature type="domain" description="F-box" evidence="2">
    <location>
        <begin position="104"/>
        <end position="160"/>
    </location>
</feature>
<dbReference type="InterPro" id="IPR036047">
    <property type="entry name" value="F-box-like_dom_sf"/>
</dbReference>
<dbReference type="SUPFAM" id="SSF81383">
    <property type="entry name" value="F-box domain"/>
    <property type="match status" value="2"/>
</dbReference>
<evidence type="ECO:0000259" key="2">
    <source>
        <dbReference type="PROSITE" id="PS50181"/>
    </source>
</evidence>